<dbReference type="Gene3D" id="3.40.50.720">
    <property type="entry name" value="NAD(P)-binding Rossmann-like Domain"/>
    <property type="match status" value="1"/>
</dbReference>
<keyword evidence="2" id="KW-1185">Reference proteome</keyword>
<dbReference type="EMBL" id="BTRK01000006">
    <property type="protein sequence ID" value="GMR62670.1"/>
    <property type="molecule type" value="Genomic_DNA"/>
</dbReference>
<dbReference type="Pfam" id="PF00106">
    <property type="entry name" value="adh_short"/>
    <property type="match status" value="1"/>
</dbReference>
<gene>
    <name evidence="1" type="ORF">PMAYCL1PPCAC_32865</name>
</gene>
<dbReference type="InterPro" id="IPR036291">
    <property type="entry name" value="NAD(P)-bd_dom_sf"/>
</dbReference>
<dbReference type="AlphaFoldDB" id="A0AAN5IFR5"/>
<dbReference type="PRINTS" id="PR00081">
    <property type="entry name" value="GDHRDH"/>
</dbReference>
<comment type="caution">
    <text evidence="1">The sequence shown here is derived from an EMBL/GenBank/DDBJ whole genome shotgun (WGS) entry which is preliminary data.</text>
</comment>
<sequence length="226" mass="24570">MRSVLITGANREIGLGLVREFLKEPSVDIVIATVRDVATKEINSITSSKLHVIICNEGDEKSITTAFEKVNEILDGSGLDIVVNNGGLGLPLNGEAPQENVDVIVPVLLAKHLSAQLNAAESKKGSAQIVNIFSSISQLSKEDMRMINKKLSAIWQKDNSYMPRTTCFCPGWVTTDSGTEAADLTVEEYIAPLAQLILSLNGEHNGNLFSFTGEHITCWRGEFLVQ</sequence>
<evidence type="ECO:0000313" key="1">
    <source>
        <dbReference type="EMBL" id="GMR62670.1"/>
    </source>
</evidence>
<evidence type="ECO:0000313" key="2">
    <source>
        <dbReference type="Proteomes" id="UP001328107"/>
    </source>
</evidence>
<name>A0AAN5IFR5_9BILA</name>
<evidence type="ECO:0008006" key="3">
    <source>
        <dbReference type="Google" id="ProtNLM"/>
    </source>
</evidence>
<dbReference type="Proteomes" id="UP001328107">
    <property type="component" value="Unassembled WGS sequence"/>
</dbReference>
<dbReference type="GO" id="GO:0005737">
    <property type="term" value="C:cytoplasm"/>
    <property type="evidence" value="ECO:0007669"/>
    <property type="project" value="TreeGrafter"/>
</dbReference>
<reference evidence="2" key="1">
    <citation type="submission" date="2022-10" db="EMBL/GenBank/DDBJ databases">
        <title>Genome assembly of Pristionchus species.</title>
        <authorList>
            <person name="Yoshida K."/>
            <person name="Sommer R.J."/>
        </authorList>
    </citation>
    <scope>NUCLEOTIDE SEQUENCE [LARGE SCALE GENOMIC DNA]</scope>
    <source>
        <strain evidence="2">RS5460</strain>
    </source>
</reference>
<accession>A0AAN5IFR5</accession>
<dbReference type="GO" id="GO:0016491">
    <property type="term" value="F:oxidoreductase activity"/>
    <property type="evidence" value="ECO:0007669"/>
    <property type="project" value="TreeGrafter"/>
</dbReference>
<dbReference type="SUPFAM" id="SSF51735">
    <property type="entry name" value="NAD(P)-binding Rossmann-fold domains"/>
    <property type="match status" value="1"/>
</dbReference>
<dbReference type="InterPro" id="IPR051468">
    <property type="entry name" value="Fungal_SecMetab_SDRs"/>
</dbReference>
<proteinExistence type="predicted"/>
<dbReference type="PANTHER" id="PTHR43544:SF35">
    <property type="entry name" value="C-FACTOR-RELATED"/>
    <property type="match status" value="1"/>
</dbReference>
<protein>
    <recommendedName>
        <fullName evidence="3">Dehydrogenase</fullName>
    </recommendedName>
</protein>
<dbReference type="InterPro" id="IPR002347">
    <property type="entry name" value="SDR_fam"/>
</dbReference>
<dbReference type="PANTHER" id="PTHR43544">
    <property type="entry name" value="SHORT-CHAIN DEHYDROGENASE/REDUCTASE"/>
    <property type="match status" value="1"/>
</dbReference>
<organism evidence="1 2">
    <name type="scientific">Pristionchus mayeri</name>
    <dbReference type="NCBI Taxonomy" id="1317129"/>
    <lineage>
        <taxon>Eukaryota</taxon>
        <taxon>Metazoa</taxon>
        <taxon>Ecdysozoa</taxon>
        <taxon>Nematoda</taxon>
        <taxon>Chromadorea</taxon>
        <taxon>Rhabditida</taxon>
        <taxon>Rhabditina</taxon>
        <taxon>Diplogasteromorpha</taxon>
        <taxon>Diplogasteroidea</taxon>
        <taxon>Neodiplogasteridae</taxon>
        <taxon>Pristionchus</taxon>
    </lineage>
</organism>